<feature type="domain" description="Thiolase-like protein type 1 additional C-terminal" evidence="2">
    <location>
        <begin position="59"/>
        <end position="133"/>
    </location>
</feature>
<reference evidence="3" key="1">
    <citation type="submission" date="2021-03" db="EMBL/GenBank/DDBJ databases">
        <authorList>
            <person name="Tagirdzhanova G."/>
        </authorList>
    </citation>
    <scope>NUCLEOTIDE SEQUENCE</scope>
</reference>
<dbReference type="Gene3D" id="2.40.50.840">
    <property type="match status" value="1"/>
</dbReference>
<evidence type="ECO:0000313" key="4">
    <source>
        <dbReference type="Proteomes" id="UP000664534"/>
    </source>
</evidence>
<name>A0A8H3F2U6_9LECA</name>
<protein>
    <recommendedName>
        <fullName evidence="2">Thiolase-like protein type 1 additional C-terminal domain-containing protein</fullName>
    </recommendedName>
</protein>
<evidence type="ECO:0000256" key="1">
    <source>
        <dbReference type="SAM" id="MobiDB-lite"/>
    </source>
</evidence>
<dbReference type="InterPro" id="IPR040771">
    <property type="entry name" value="TLP1_add_C"/>
</dbReference>
<gene>
    <name evidence="3" type="ORF">IMSHALPRED_001978</name>
</gene>
<keyword evidence="4" id="KW-1185">Reference proteome</keyword>
<dbReference type="OrthoDB" id="435240at2759"/>
<feature type="region of interest" description="Disordered" evidence="1">
    <location>
        <begin position="39"/>
        <end position="59"/>
    </location>
</feature>
<organism evidence="3 4">
    <name type="scientific">Imshaugia aleurites</name>
    <dbReference type="NCBI Taxonomy" id="172621"/>
    <lineage>
        <taxon>Eukaryota</taxon>
        <taxon>Fungi</taxon>
        <taxon>Dikarya</taxon>
        <taxon>Ascomycota</taxon>
        <taxon>Pezizomycotina</taxon>
        <taxon>Lecanoromycetes</taxon>
        <taxon>OSLEUM clade</taxon>
        <taxon>Lecanoromycetidae</taxon>
        <taxon>Lecanorales</taxon>
        <taxon>Lecanorineae</taxon>
        <taxon>Parmeliaceae</taxon>
        <taxon>Imshaugia</taxon>
    </lineage>
</organism>
<dbReference type="AlphaFoldDB" id="A0A8H3F2U6"/>
<comment type="caution">
    <text evidence="3">The sequence shown here is derived from an EMBL/GenBank/DDBJ whole genome shotgun (WGS) entry which is preliminary data.</text>
</comment>
<sequence length="149" mass="16086">MHALTAMVRKLRAGDGQNGLILANGGVLTYQHALCLSNRPRRDGSTYPDRIPSSSYRTSTSVPTVTVKAEGEATIETYTVEFNRNGTPSKGFVVGRLTGSDHRFVANTGNAKTLEQLSSGNSEPIGRVGWVRSGDSGRNLFVFERNANL</sequence>
<evidence type="ECO:0000313" key="3">
    <source>
        <dbReference type="EMBL" id="CAF9914683.1"/>
    </source>
</evidence>
<dbReference type="Pfam" id="PF18313">
    <property type="entry name" value="TLP1_add_C"/>
    <property type="match status" value="1"/>
</dbReference>
<dbReference type="EMBL" id="CAJPDT010000013">
    <property type="protein sequence ID" value="CAF9914683.1"/>
    <property type="molecule type" value="Genomic_DNA"/>
</dbReference>
<dbReference type="GO" id="GO:0016746">
    <property type="term" value="F:acyltransferase activity"/>
    <property type="evidence" value="ECO:0007669"/>
    <property type="project" value="InterPro"/>
</dbReference>
<proteinExistence type="predicted"/>
<evidence type="ECO:0000259" key="2">
    <source>
        <dbReference type="Pfam" id="PF18313"/>
    </source>
</evidence>
<dbReference type="InterPro" id="IPR016039">
    <property type="entry name" value="Thiolase-like"/>
</dbReference>
<accession>A0A8H3F2U6</accession>
<dbReference type="Gene3D" id="3.40.47.10">
    <property type="match status" value="1"/>
</dbReference>
<dbReference type="Proteomes" id="UP000664534">
    <property type="component" value="Unassembled WGS sequence"/>
</dbReference>